<evidence type="ECO:0000313" key="2">
    <source>
        <dbReference type="EMBL" id="KGN00948.1"/>
    </source>
</evidence>
<feature type="domain" description="TnsE C-terminal" evidence="1">
    <location>
        <begin position="375"/>
        <end position="497"/>
    </location>
</feature>
<evidence type="ECO:0000259" key="1">
    <source>
        <dbReference type="Pfam" id="PF18623"/>
    </source>
</evidence>
<evidence type="ECO:0000313" key="3">
    <source>
        <dbReference type="Proteomes" id="UP000030014"/>
    </source>
</evidence>
<dbReference type="EMBL" id="JDRY01000012">
    <property type="protein sequence ID" value="KGN00948.1"/>
    <property type="molecule type" value="Genomic_DNA"/>
</dbReference>
<organism evidence="2 3">
    <name type="scientific">Clostridium botulinum C/D str. DC5</name>
    <dbReference type="NCBI Taxonomy" id="1443128"/>
    <lineage>
        <taxon>Bacteria</taxon>
        <taxon>Bacillati</taxon>
        <taxon>Bacillota</taxon>
        <taxon>Clostridia</taxon>
        <taxon>Eubacteriales</taxon>
        <taxon>Clostridiaceae</taxon>
        <taxon>Clostridium</taxon>
    </lineage>
</organism>
<reference evidence="2 3" key="1">
    <citation type="submission" date="2014-01" db="EMBL/GenBank/DDBJ databases">
        <title>Plasmidome dynamics in the species complex Clostridium novyi sensu lato converts strains of independent lineages into distinctly different pathogens.</title>
        <authorList>
            <person name="Skarin H."/>
            <person name="Segerman B."/>
        </authorList>
    </citation>
    <scope>NUCLEOTIDE SEQUENCE [LARGE SCALE GENOMIC DNA]</scope>
    <source>
        <strain evidence="2 3">DC5</strain>
    </source>
</reference>
<dbReference type="InterPro" id="IPR041419">
    <property type="entry name" value="TnsE_C"/>
</dbReference>
<gene>
    <name evidence="2" type="ORF">Z955_02260</name>
</gene>
<dbReference type="Proteomes" id="UP000030014">
    <property type="component" value="Unassembled WGS sequence"/>
</dbReference>
<accession>A0A0A0IIZ7</accession>
<proteinExistence type="predicted"/>
<sequence>MGENMNKVVVRKEDWPFLKGEKVKLKWIGEPFKKDNKWMFYAYFKGNKNTKKILLDWASIHFLSVGKYYTNGNLNGGEALEDKDIMDINLNGVKAEHKERNWEVLGTGFKDKTKSKTFNFSKGGVLYTIPIIEIIRAVLAPDKFMLNRILEMDTLENYFTYEIKESKLDIYFTSEYEKKLLNGSEKTNHLAWLLTNSSILKMFNTVGKNMWELGELEFDFLFERFSIKARVKKKESYIRVLEIVSLTKKRINVDEINIYHPGFQQTHTTNDVKKRIYVSKNSSSDRKLDSSSDGATKDSEQIDTFLIAHEYEKMTKINRVKSGRAVRRNKEDESTKKYAFEDKGLRTTADAGGQEMIKGLEFTNIESVEEKGELEEFVQVLKLLKKRRNIKSVEIIIGELQEGRTGKRFSRLNDGVTKRKYAIGKIVMIDGRECSLIEIEREDKALSMLMLKANSSVKWNWIYSRLLLGLVDESGKWSNEVIKKAEEQGILFYRSKHIKKGIYERAEHIYKISIV</sequence>
<dbReference type="AlphaFoldDB" id="A0A0A0IIZ7"/>
<name>A0A0A0IIZ7_CLOBO</name>
<protein>
    <recommendedName>
        <fullName evidence="1">TnsE C-terminal domain-containing protein</fullName>
    </recommendedName>
</protein>
<comment type="caution">
    <text evidence="2">The sequence shown here is derived from an EMBL/GenBank/DDBJ whole genome shotgun (WGS) entry which is preliminary data.</text>
</comment>
<dbReference type="Pfam" id="PF18623">
    <property type="entry name" value="TnsE_C"/>
    <property type="match status" value="1"/>
</dbReference>